<sequence>MRRLLQVGSALLLALLTLLPVCMAVAACFGYRFRLGSYPAFAALTAVLSVVCAAVAFSLRREAAPVFRKFAALPAVVLPLAVLDALLVFLPCRTAFVGGCVLLCLPACFVFTACGTPSAAPRVVSLLLSGVLTVFAGGAAAFAAVFGNLARNTVVRALTSPDGAYIAEIISSDQGALGGDTFVDVRKNRGVTTPLFSVTPGRGQRVYSGDWGAQRDLEVRWTDNGDLLVNGQVCTFAGP</sequence>
<comment type="caution">
    <text evidence="2">The sequence shown here is derived from an EMBL/GenBank/DDBJ whole genome shotgun (WGS) entry which is preliminary data.</text>
</comment>
<feature type="transmembrane region" description="Helical" evidence="1">
    <location>
        <begin position="96"/>
        <end position="114"/>
    </location>
</feature>
<evidence type="ECO:0000313" key="2">
    <source>
        <dbReference type="EMBL" id="HIU36037.1"/>
    </source>
</evidence>
<dbReference type="AlphaFoldDB" id="A0A9D1IHA2"/>
<gene>
    <name evidence="2" type="ORF">IAC53_05465</name>
</gene>
<proteinExistence type="predicted"/>
<reference evidence="2" key="1">
    <citation type="submission" date="2020-10" db="EMBL/GenBank/DDBJ databases">
        <authorList>
            <person name="Gilroy R."/>
        </authorList>
    </citation>
    <scope>NUCLEOTIDE SEQUENCE</scope>
    <source>
        <strain evidence="2">ChiGjej1B1-19959</strain>
    </source>
</reference>
<feature type="transmembrane region" description="Helical" evidence="1">
    <location>
        <begin position="40"/>
        <end position="59"/>
    </location>
</feature>
<protein>
    <recommendedName>
        <fullName evidence="4">Lipoprotein</fullName>
    </recommendedName>
</protein>
<name>A0A9D1IHA2_9FIRM</name>
<feature type="transmembrane region" description="Helical" evidence="1">
    <location>
        <begin position="71"/>
        <end position="90"/>
    </location>
</feature>
<keyword evidence="1" id="KW-1133">Transmembrane helix</keyword>
<reference evidence="2" key="2">
    <citation type="journal article" date="2021" name="PeerJ">
        <title>Extensive microbial diversity within the chicken gut microbiome revealed by metagenomics and culture.</title>
        <authorList>
            <person name="Gilroy R."/>
            <person name="Ravi A."/>
            <person name="Getino M."/>
            <person name="Pursley I."/>
            <person name="Horton D.L."/>
            <person name="Alikhan N.F."/>
            <person name="Baker D."/>
            <person name="Gharbi K."/>
            <person name="Hall N."/>
            <person name="Watson M."/>
            <person name="Adriaenssens E.M."/>
            <person name="Foster-Nyarko E."/>
            <person name="Jarju S."/>
            <person name="Secka A."/>
            <person name="Antonio M."/>
            <person name="Oren A."/>
            <person name="Chaudhuri R.R."/>
            <person name="La Ragione R."/>
            <person name="Hildebrand F."/>
            <person name="Pallen M.J."/>
        </authorList>
    </citation>
    <scope>NUCLEOTIDE SEQUENCE</scope>
    <source>
        <strain evidence="2">ChiGjej1B1-19959</strain>
    </source>
</reference>
<evidence type="ECO:0000313" key="3">
    <source>
        <dbReference type="Proteomes" id="UP000824071"/>
    </source>
</evidence>
<dbReference type="EMBL" id="DVMW01000033">
    <property type="protein sequence ID" value="HIU36037.1"/>
    <property type="molecule type" value="Genomic_DNA"/>
</dbReference>
<organism evidence="2 3">
    <name type="scientific">Candidatus Fimenecus excrementigallinarum</name>
    <dbReference type="NCBI Taxonomy" id="2840816"/>
    <lineage>
        <taxon>Bacteria</taxon>
        <taxon>Bacillati</taxon>
        <taxon>Bacillota</taxon>
        <taxon>Clostridia</taxon>
        <taxon>Candidatus Fimenecus</taxon>
    </lineage>
</organism>
<keyword evidence="1" id="KW-0472">Membrane</keyword>
<accession>A0A9D1IHA2</accession>
<dbReference type="PROSITE" id="PS51257">
    <property type="entry name" value="PROKAR_LIPOPROTEIN"/>
    <property type="match status" value="1"/>
</dbReference>
<evidence type="ECO:0000256" key="1">
    <source>
        <dbReference type="SAM" id="Phobius"/>
    </source>
</evidence>
<keyword evidence="1" id="KW-0812">Transmembrane</keyword>
<feature type="transmembrane region" description="Helical" evidence="1">
    <location>
        <begin position="126"/>
        <end position="146"/>
    </location>
</feature>
<dbReference type="Proteomes" id="UP000824071">
    <property type="component" value="Unassembled WGS sequence"/>
</dbReference>
<evidence type="ECO:0008006" key="4">
    <source>
        <dbReference type="Google" id="ProtNLM"/>
    </source>
</evidence>